<dbReference type="Pfam" id="PF01554">
    <property type="entry name" value="MatE"/>
    <property type="match status" value="1"/>
</dbReference>
<comment type="similarity">
    <text evidence="2 6">Belongs to the multi antimicrobial extrusion (MATE) (TC 2.A.66.1) family.</text>
</comment>
<dbReference type="GO" id="GO:0016020">
    <property type="term" value="C:membrane"/>
    <property type="evidence" value="ECO:0007669"/>
    <property type="project" value="UniProtKB-SubCell"/>
</dbReference>
<keyword evidence="5 6" id="KW-0472">Membrane</keyword>
<feature type="transmembrane region" description="Helical" evidence="6">
    <location>
        <begin position="267"/>
        <end position="289"/>
    </location>
</feature>
<comment type="subcellular location">
    <subcellularLocation>
        <location evidence="1">Membrane</location>
        <topology evidence="1">Multi-pass membrane protein</topology>
    </subcellularLocation>
</comment>
<feature type="compositionally biased region" description="Basic and acidic residues" evidence="7">
    <location>
        <begin position="13"/>
        <end position="31"/>
    </location>
</feature>
<feature type="transmembrane region" description="Helical" evidence="6">
    <location>
        <begin position="327"/>
        <end position="345"/>
    </location>
</feature>
<evidence type="ECO:0000256" key="3">
    <source>
        <dbReference type="ARBA" id="ARBA00022692"/>
    </source>
</evidence>
<proteinExistence type="inferred from homology"/>
<feature type="region of interest" description="Disordered" evidence="7">
    <location>
        <begin position="1"/>
        <end position="75"/>
    </location>
</feature>
<feature type="transmembrane region" description="Helical" evidence="6">
    <location>
        <begin position="488"/>
        <end position="509"/>
    </location>
</feature>
<evidence type="ECO:0000256" key="2">
    <source>
        <dbReference type="ARBA" id="ARBA00010199"/>
    </source>
</evidence>
<dbReference type="GO" id="GO:0042910">
    <property type="term" value="F:xenobiotic transmembrane transporter activity"/>
    <property type="evidence" value="ECO:0007669"/>
    <property type="project" value="InterPro"/>
</dbReference>
<evidence type="ECO:0000313" key="9">
    <source>
        <dbReference type="Proteomes" id="UP001489004"/>
    </source>
</evidence>
<dbReference type="EMBL" id="JALJOR010000003">
    <property type="protein sequence ID" value="KAK9820079.1"/>
    <property type="molecule type" value="Genomic_DNA"/>
</dbReference>
<organism evidence="8 9">
    <name type="scientific">[Myrmecia] bisecta</name>
    <dbReference type="NCBI Taxonomy" id="41462"/>
    <lineage>
        <taxon>Eukaryota</taxon>
        <taxon>Viridiplantae</taxon>
        <taxon>Chlorophyta</taxon>
        <taxon>core chlorophytes</taxon>
        <taxon>Trebouxiophyceae</taxon>
        <taxon>Trebouxiales</taxon>
        <taxon>Trebouxiaceae</taxon>
        <taxon>Myrmecia</taxon>
    </lineage>
</organism>
<feature type="compositionally biased region" description="Polar residues" evidence="7">
    <location>
        <begin position="39"/>
        <end position="51"/>
    </location>
</feature>
<sequence>MGAAQSHDTLGSDTREREKVRERERSSREALADDAALASISTAMPRSSSLQRLAGMATPPRSRNSSPVPRQRRGEEHAPLLQVHVSSDGTVPTAHPAAFIPPFAKRRKGQQLSTNSALWRQNSKPEFPRSPWAELRDITSLALPVLGYVLADPLMALVDTACVGRMSSLELASLGPNMAVFTLIFQVFAFLSVSTTNIIATHSLHAPGISDVERRRRLALSQRILSYALVTALGCAVSMVAVLQLFAPTILGLVGTSAEMMAPALRYMRIRAFACPAVMLMSVAQGACLGQQDAWTPFRMFLTAGFINLCGDYLLIVQLGYGIAGAAMATTGAQYIAATYFLWHLRRQGQREKGIPITWQGLPSFAAFRPFMGVAIILLTRTAFTMLAYTGVTTAATLLGTVSAASHSVALQVFWFLSFFPEPMSMTAQSLIARDSTDPIRVRRMAYLLLRIGTAIGMTMAGVISLIFHKLPWLFTSDEAVMQGIRPLANQASAAIMLCALTMICDGVSIGSSDFSHLPRINFISMVTASTMLIVGHRQGYALGYVWWGLVTLFGTRLAQHALHIFLHWDRSAFGGYHRSQPPISV</sequence>
<feature type="transmembrane region" description="Helical" evidence="6">
    <location>
        <begin position="448"/>
        <end position="468"/>
    </location>
</feature>
<keyword evidence="4 6" id="KW-1133">Transmembrane helix</keyword>
<dbReference type="AlphaFoldDB" id="A0AAW1QF97"/>
<feature type="transmembrane region" description="Helical" evidence="6">
    <location>
        <begin position="521"/>
        <end position="539"/>
    </location>
</feature>
<evidence type="ECO:0000256" key="1">
    <source>
        <dbReference type="ARBA" id="ARBA00004141"/>
    </source>
</evidence>
<evidence type="ECO:0000313" key="8">
    <source>
        <dbReference type="EMBL" id="KAK9820079.1"/>
    </source>
</evidence>
<feature type="transmembrane region" description="Helical" evidence="6">
    <location>
        <begin position="178"/>
        <end position="200"/>
    </location>
</feature>
<feature type="compositionally biased region" description="Polar residues" evidence="7">
    <location>
        <begin position="1"/>
        <end position="12"/>
    </location>
</feature>
<feature type="transmembrane region" description="Helical" evidence="6">
    <location>
        <begin position="301"/>
        <end position="321"/>
    </location>
</feature>
<feature type="transmembrane region" description="Helical" evidence="6">
    <location>
        <begin position="395"/>
        <end position="417"/>
    </location>
</feature>
<dbReference type="GO" id="GO:0015297">
    <property type="term" value="F:antiporter activity"/>
    <property type="evidence" value="ECO:0007669"/>
    <property type="project" value="InterPro"/>
</dbReference>
<reference evidence="8 9" key="1">
    <citation type="journal article" date="2024" name="Nat. Commun.">
        <title>Phylogenomics reveals the evolutionary origins of lichenization in chlorophyte algae.</title>
        <authorList>
            <person name="Puginier C."/>
            <person name="Libourel C."/>
            <person name="Otte J."/>
            <person name="Skaloud P."/>
            <person name="Haon M."/>
            <person name="Grisel S."/>
            <person name="Petersen M."/>
            <person name="Berrin J.G."/>
            <person name="Delaux P.M."/>
            <person name="Dal Grande F."/>
            <person name="Keller J."/>
        </authorList>
    </citation>
    <scope>NUCLEOTIDE SEQUENCE [LARGE SCALE GENOMIC DNA]</scope>
    <source>
        <strain evidence="8 9">SAG 2043</strain>
    </source>
</reference>
<feature type="compositionally biased region" description="Low complexity" evidence="7">
    <location>
        <begin position="59"/>
        <end position="69"/>
    </location>
</feature>
<feature type="transmembrane region" description="Helical" evidence="6">
    <location>
        <begin position="366"/>
        <end position="389"/>
    </location>
</feature>
<evidence type="ECO:0000256" key="4">
    <source>
        <dbReference type="ARBA" id="ARBA00022989"/>
    </source>
</evidence>
<evidence type="ECO:0000256" key="6">
    <source>
        <dbReference type="RuleBase" id="RU004914"/>
    </source>
</evidence>
<accession>A0AAW1QF97</accession>
<dbReference type="Proteomes" id="UP001489004">
    <property type="component" value="Unassembled WGS sequence"/>
</dbReference>
<evidence type="ECO:0000256" key="5">
    <source>
        <dbReference type="ARBA" id="ARBA00023136"/>
    </source>
</evidence>
<dbReference type="InterPro" id="IPR002528">
    <property type="entry name" value="MATE_fam"/>
</dbReference>
<feature type="transmembrane region" description="Helical" evidence="6">
    <location>
        <begin position="224"/>
        <end position="247"/>
    </location>
</feature>
<keyword evidence="3 6" id="KW-0812">Transmembrane</keyword>
<dbReference type="NCBIfam" id="TIGR00797">
    <property type="entry name" value="matE"/>
    <property type="match status" value="1"/>
</dbReference>
<dbReference type="PANTHER" id="PTHR42893:SF44">
    <property type="entry name" value="PROTEIN DETOXIFICATION"/>
    <property type="match status" value="1"/>
</dbReference>
<name>A0AAW1QF97_9CHLO</name>
<dbReference type="InterPro" id="IPR044644">
    <property type="entry name" value="DinF-like"/>
</dbReference>
<dbReference type="PANTHER" id="PTHR42893">
    <property type="entry name" value="PROTEIN DETOXIFICATION 44, CHLOROPLASTIC-RELATED"/>
    <property type="match status" value="1"/>
</dbReference>
<keyword evidence="9" id="KW-1185">Reference proteome</keyword>
<evidence type="ECO:0000256" key="7">
    <source>
        <dbReference type="SAM" id="MobiDB-lite"/>
    </source>
</evidence>
<comment type="caution">
    <text evidence="8">The sequence shown here is derived from an EMBL/GenBank/DDBJ whole genome shotgun (WGS) entry which is preliminary data.</text>
</comment>
<feature type="transmembrane region" description="Helical" evidence="6">
    <location>
        <begin position="545"/>
        <end position="569"/>
    </location>
</feature>
<gene>
    <name evidence="8" type="ORF">WJX72_005873</name>
</gene>
<protein>
    <recommendedName>
        <fullName evidence="6">Protein DETOXIFICATION</fullName>
    </recommendedName>
    <alternativeName>
        <fullName evidence="6">Multidrug and toxic compound extrusion protein</fullName>
    </alternativeName>
</protein>